<sequence>IQGVVYFSLALFFNKLVSYTFLFWLPFYLDNILIGGIRYGGKKAAFLSIFFDVGGIIGGVLAGILTDKTGAKALICIIMLAASIPILFVYQLYGTKSLGLNILLMIFSGITVNGPYALITTAVSAELGHNPSLQGNQEATATVTAIIDSTGSLGAALGPLLAGIIQPTGWMNVFYTMMASELCSLLVSNHT</sequence>
<protein>
    <recommendedName>
        <fullName evidence="6">Major facilitator superfamily (MFS) profile domain-containing protein</fullName>
    </recommendedName>
</protein>
<dbReference type="RefSeq" id="XP_002116289.1">
    <property type="nucleotide sequence ID" value="XM_002116253.1"/>
</dbReference>
<evidence type="ECO:0000313" key="8">
    <source>
        <dbReference type="Proteomes" id="UP000009022"/>
    </source>
</evidence>
<dbReference type="STRING" id="10228.B3S7N5"/>
<organism evidence="7 8">
    <name type="scientific">Trichoplax adhaerens</name>
    <name type="common">Trichoplax reptans</name>
    <dbReference type="NCBI Taxonomy" id="10228"/>
    <lineage>
        <taxon>Eukaryota</taxon>
        <taxon>Metazoa</taxon>
        <taxon>Placozoa</taxon>
        <taxon>Uniplacotomia</taxon>
        <taxon>Trichoplacea</taxon>
        <taxon>Trichoplacidae</taxon>
        <taxon>Trichoplax</taxon>
    </lineage>
</organism>
<dbReference type="InterPro" id="IPR036259">
    <property type="entry name" value="MFS_trans_sf"/>
</dbReference>
<keyword evidence="3 5" id="KW-1133">Transmembrane helix</keyword>
<dbReference type="SUPFAM" id="SSF103473">
    <property type="entry name" value="MFS general substrate transporter"/>
    <property type="match status" value="1"/>
</dbReference>
<feature type="transmembrane region" description="Helical" evidence="5">
    <location>
        <begin position="16"/>
        <end position="37"/>
    </location>
</feature>
<dbReference type="Gene3D" id="1.20.1250.20">
    <property type="entry name" value="MFS general substrate transporter like domains"/>
    <property type="match status" value="1"/>
</dbReference>
<dbReference type="PANTHER" id="PTHR43184:SF12">
    <property type="entry name" value="SUGAR PHOSPHATE EXCHANGER 3"/>
    <property type="match status" value="1"/>
</dbReference>
<gene>
    <name evidence="7" type="ORF">TRIADDRAFT_30592</name>
</gene>
<keyword evidence="2 5" id="KW-0812">Transmembrane</keyword>
<evidence type="ECO:0000256" key="3">
    <source>
        <dbReference type="ARBA" id="ARBA00022989"/>
    </source>
</evidence>
<dbReference type="eggNOG" id="KOG2533">
    <property type="taxonomic scope" value="Eukaryota"/>
</dbReference>
<feature type="non-terminal residue" evidence="7">
    <location>
        <position position="1"/>
    </location>
</feature>
<feature type="transmembrane region" description="Helical" evidence="5">
    <location>
        <begin position="71"/>
        <end position="93"/>
    </location>
</feature>
<evidence type="ECO:0000256" key="1">
    <source>
        <dbReference type="ARBA" id="ARBA00004141"/>
    </source>
</evidence>
<dbReference type="GeneID" id="6757502"/>
<dbReference type="HOGENOM" id="CLU_001265_31_3_1"/>
<evidence type="ECO:0000259" key="6">
    <source>
        <dbReference type="PROSITE" id="PS50850"/>
    </source>
</evidence>
<feature type="domain" description="Major facilitator superfamily (MFS) profile" evidence="6">
    <location>
        <begin position="1"/>
        <end position="191"/>
    </location>
</feature>
<keyword evidence="8" id="KW-1185">Reference proteome</keyword>
<dbReference type="KEGG" id="tad:TRIADDRAFT_30592"/>
<dbReference type="GO" id="GO:0022857">
    <property type="term" value="F:transmembrane transporter activity"/>
    <property type="evidence" value="ECO:0007669"/>
    <property type="project" value="InterPro"/>
</dbReference>
<dbReference type="PhylomeDB" id="B3S7N5"/>
<dbReference type="PANTHER" id="PTHR43184">
    <property type="entry name" value="MAJOR FACILITATOR SUPERFAMILY TRANSPORTER 16, ISOFORM B"/>
    <property type="match status" value="1"/>
</dbReference>
<reference evidence="7 8" key="1">
    <citation type="journal article" date="2008" name="Nature">
        <title>The Trichoplax genome and the nature of placozoans.</title>
        <authorList>
            <person name="Srivastava M."/>
            <person name="Begovic E."/>
            <person name="Chapman J."/>
            <person name="Putnam N.H."/>
            <person name="Hellsten U."/>
            <person name="Kawashima T."/>
            <person name="Kuo A."/>
            <person name="Mitros T."/>
            <person name="Salamov A."/>
            <person name="Carpenter M.L."/>
            <person name="Signorovitch A.Y."/>
            <person name="Moreno M.A."/>
            <person name="Kamm K."/>
            <person name="Grimwood J."/>
            <person name="Schmutz J."/>
            <person name="Shapiro H."/>
            <person name="Grigoriev I.V."/>
            <person name="Buss L.W."/>
            <person name="Schierwater B."/>
            <person name="Dellaporta S.L."/>
            <person name="Rokhsar D.S."/>
        </authorList>
    </citation>
    <scope>NUCLEOTIDE SEQUENCE [LARGE SCALE GENOMIC DNA]</scope>
    <source>
        <strain evidence="7 8">Grell-BS-1999</strain>
    </source>
</reference>
<dbReference type="OMA" id="LMMLAGM"/>
<evidence type="ECO:0000256" key="4">
    <source>
        <dbReference type="ARBA" id="ARBA00023136"/>
    </source>
</evidence>
<dbReference type="CTD" id="6757502"/>
<comment type="subcellular location">
    <subcellularLocation>
        <location evidence="1">Membrane</location>
        <topology evidence="1">Multi-pass membrane protein</topology>
    </subcellularLocation>
</comment>
<dbReference type="AlphaFoldDB" id="B3S7N5"/>
<evidence type="ECO:0000256" key="5">
    <source>
        <dbReference type="SAM" id="Phobius"/>
    </source>
</evidence>
<dbReference type="PROSITE" id="PS50850">
    <property type="entry name" value="MFS"/>
    <property type="match status" value="1"/>
</dbReference>
<dbReference type="OrthoDB" id="3639251at2759"/>
<evidence type="ECO:0000313" key="7">
    <source>
        <dbReference type="EMBL" id="EDV21322.1"/>
    </source>
</evidence>
<dbReference type="Proteomes" id="UP000009022">
    <property type="component" value="Unassembled WGS sequence"/>
</dbReference>
<keyword evidence="4 5" id="KW-0472">Membrane</keyword>
<name>B3S7N5_TRIAD</name>
<evidence type="ECO:0000256" key="2">
    <source>
        <dbReference type="ARBA" id="ARBA00022692"/>
    </source>
</evidence>
<dbReference type="GO" id="GO:0016020">
    <property type="term" value="C:membrane"/>
    <property type="evidence" value="ECO:0007669"/>
    <property type="project" value="UniProtKB-SubCell"/>
</dbReference>
<accession>B3S7N5</accession>
<feature type="transmembrane region" description="Helical" evidence="5">
    <location>
        <begin position="44"/>
        <end position="65"/>
    </location>
</feature>
<proteinExistence type="predicted"/>
<dbReference type="EMBL" id="DS985254">
    <property type="protein sequence ID" value="EDV21322.1"/>
    <property type="molecule type" value="Genomic_DNA"/>
</dbReference>
<dbReference type="InterPro" id="IPR020846">
    <property type="entry name" value="MFS_dom"/>
</dbReference>
<dbReference type="InParanoid" id="B3S7N5"/>